<feature type="compositionally biased region" description="Low complexity" evidence="1">
    <location>
        <begin position="38"/>
        <end position="53"/>
    </location>
</feature>
<name>A0A218XK32_PUNGR</name>
<reference evidence="4" key="1">
    <citation type="journal article" date="2017" name="Plant J.">
        <title>The pomegranate (Punica granatum L.) genome and the genomics of punicalagin biosynthesis.</title>
        <authorList>
            <person name="Qin G."/>
            <person name="Xu C."/>
            <person name="Ming R."/>
            <person name="Tang H."/>
            <person name="Guyot R."/>
            <person name="Kramer E.M."/>
            <person name="Hu Y."/>
            <person name="Yi X."/>
            <person name="Qi Y."/>
            <person name="Xu X."/>
            <person name="Gao Z."/>
            <person name="Pan H."/>
            <person name="Jian J."/>
            <person name="Tian Y."/>
            <person name="Yue Z."/>
            <person name="Xu Y."/>
        </authorList>
    </citation>
    <scope>NUCLEOTIDE SEQUENCE [LARGE SCALE GENOMIC DNA]</scope>
    <source>
        <strain evidence="4">cv. Dabenzi</strain>
    </source>
</reference>
<comment type="caution">
    <text evidence="3">The sequence shown here is derived from an EMBL/GenBank/DDBJ whole genome shotgun (WGS) entry which is preliminary data.</text>
</comment>
<evidence type="ECO:0000313" key="4">
    <source>
        <dbReference type="Proteomes" id="UP000197138"/>
    </source>
</evidence>
<evidence type="ECO:0000256" key="2">
    <source>
        <dbReference type="SAM" id="SignalP"/>
    </source>
</evidence>
<organism evidence="3 4">
    <name type="scientific">Punica granatum</name>
    <name type="common">Pomegranate</name>
    <dbReference type="NCBI Taxonomy" id="22663"/>
    <lineage>
        <taxon>Eukaryota</taxon>
        <taxon>Viridiplantae</taxon>
        <taxon>Streptophyta</taxon>
        <taxon>Embryophyta</taxon>
        <taxon>Tracheophyta</taxon>
        <taxon>Spermatophyta</taxon>
        <taxon>Magnoliopsida</taxon>
        <taxon>eudicotyledons</taxon>
        <taxon>Gunneridae</taxon>
        <taxon>Pentapetalae</taxon>
        <taxon>rosids</taxon>
        <taxon>malvids</taxon>
        <taxon>Myrtales</taxon>
        <taxon>Lythraceae</taxon>
        <taxon>Punica</taxon>
    </lineage>
</organism>
<feature type="chain" id="PRO_5012329682" evidence="2">
    <location>
        <begin position="21"/>
        <end position="89"/>
    </location>
</feature>
<proteinExistence type="predicted"/>
<feature type="region of interest" description="Disordered" evidence="1">
    <location>
        <begin position="26"/>
        <end position="55"/>
    </location>
</feature>
<keyword evidence="2" id="KW-0732">Signal</keyword>
<dbReference type="Proteomes" id="UP000197138">
    <property type="component" value="Unassembled WGS sequence"/>
</dbReference>
<evidence type="ECO:0000313" key="3">
    <source>
        <dbReference type="EMBL" id="OWM85333.1"/>
    </source>
</evidence>
<accession>A0A218XK32</accession>
<dbReference type="AlphaFoldDB" id="A0A218XK32"/>
<dbReference type="EMBL" id="MTKT01001287">
    <property type="protein sequence ID" value="OWM85333.1"/>
    <property type="molecule type" value="Genomic_DNA"/>
</dbReference>
<protein>
    <submittedName>
        <fullName evidence="3">Uncharacterized protein</fullName>
    </submittedName>
</protein>
<feature type="signal peptide" evidence="2">
    <location>
        <begin position="1"/>
        <end position="20"/>
    </location>
</feature>
<evidence type="ECO:0000256" key="1">
    <source>
        <dbReference type="SAM" id="MobiDB-lite"/>
    </source>
</evidence>
<sequence length="89" mass="9559">MLPVLLALTMLALMIQLSSCRVIHGTESSKQADHESSSRVFSHGSSSASKSFSQYPGFGARKEIRKTDFGPVYGASQQVVPVGPNPLHN</sequence>
<gene>
    <name evidence="3" type="ORF">CDL15_Pgr028120</name>
</gene>